<sequence length="264" mass="29099">MEVQERPSSLKSLGLHITDEAARPVDLPFISLFPSIVHLRLMETNGITTIAKVRGLSERLTKLHLHLDPTPNPHPLPGVLTALSKCVNLEQLNCFYTRAPSDTGSTPSVQLRNLTHLGMHNIMQDHRGTELSGTLGSFKFPSLHTVEITGAPESTSHTFGPGFIHLHSLAHLRISKGTTALHCFSSNMKQSRTGRQQLLPRLEHLELLGIEDGSEMTSVFERLVARRQSRKKGDLATLRSIVLGFATSQEGEALTIAEDFQPVQ</sequence>
<organism evidence="1 2">
    <name type="scientific">Coprinellus micaceus</name>
    <name type="common">Glistening ink-cap mushroom</name>
    <name type="synonym">Coprinus micaceus</name>
    <dbReference type="NCBI Taxonomy" id="71717"/>
    <lineage>
        <taxon>Eukaryota</taxon>
        <taxon>Fungi</taxon>
        <taxon>Dikarya</taxon>
        <taxon>Basidiomycota</taxon>
        <taxon>Agaricomycotina</taxon>
        <taxon>Agaricomycetes</taxon>
        <taxon>Agaricomycetidae</taxon>
        <taxon>Agaricales</taxon>
        <taxon>Agaricineae</taxon>
        <taxon>Psathyrellaceae</taxon>
        <taxon>Coprinellus</taxon>
    </lineage>
</organism>
<evidence type="ECO:0000313" key="1">
    <source>
        <dbReference type="EMBL" id="TEB38166.1"/>
    </source>
</evidence>
<gene>
    <name evidence="1" type="ORF">FA13DRAFT_1725809</name>
</gene>
<evidence type="ECO:0000313" key="2">
    <source>
        <dbReference type="Proteomes" id="UP000298030"/>
    </source>
</evidence>
<dbReference type="Proteomes" id="UP000298030">
    <property type="component" value="Unassembled WGS sequence"/>
</dbReference>
<name>A0A4Y7TVG0_COPMI</name>
<reference evidence="1 2" key="1">
    <citation type="journal article" date="2019" name="Nat. Ecol. Evol.">
        <title>Megaphylogeny resolves global patterns of mushroom evolution.</title>
        <authorList>
            <person name="Varga T."/>
            <person name="Krizsan K."/>
            <person name="Foldi C."/>
            <person name="Dima B."/>
            <person name="Sanchez-Garcia M."/>
            <person name="Sanchez-Ramirez S."/>
            <person name="Szollosi G.J."/>
            <person name="Szarkandi J.G."/>
            <person name="Papp V."/>
            <person name="Albert L."/>
            <person name="Andreopoulos W."/>
            <person name="Angelini C."/>
            <person name="Antonin V."/>
            <person name="Barry K.W."/>
            <person name="Bougher N.L."/>
            <person name="Buchanan P."/>
            <person name="Buyck B."/>
            <person name="Bense V."/>
            <person name="Catcheside P."/>
            <person name="Chovatia M."/>
            <person name="Cooper J."/>
            <person name="Damon W."/>
            <person name="Desjardin D."/>
            <person name="Finy P."/>
            <person name="Geml J."/>
            <person name="Haridas S."/>
            <person name="Hughes K."/>
            <person name="Justo A."/>
            <person name="Karasinski D."/>
            <person name="Kautmanova I."/>
            <person name="Kiss B."/>
            <person name="Kocsube S."/>
            <person name="Kotiranta H."/>
            <person name="LaButti K.M."/>
            <person name="Lechner B.E."/>
            <person name="Liimatainen K."/>
            <person name="Lipzen A."/>
            <person name="Lukacs Z."/>
            <person name="Mihaltcheva S."/>
            <person name="Morgado L.N."/>
            <person name="Niskanen T."/>
            <person name="Noordeloos M.E."/>
            <person name="Ohm R.A."/>
            <person name="Ortiz-Santana B."/>
            <person name="Ovrebo C."/>
            <person name="Racz N."/>
            <person name="Riley R."/>
            <person name="Savchenko A."/>
            <person name="Shiryaev A."/>
            <person name="Soop K."/>
            <person name="Spirin V."/>
            <person name="Szebenyi C."/>
            <person name="Tomsovsky M."/>
            <person name="Tulloss R.E."/>
            <person name="Uehling J."/>
            <person name="Grigoriev I.V."/>
            <person name="Vagvolgyi C."/>
            <person name="Papp T."/>
            <person name="Martin F.M."/>
            <person name="Miettinen O."/>
            <person name="Hibbett D.S."/>
            <person name="Nagy L.G."/>
        </authorList>
    </citation>
    <scope>NUCLEOTIDE SEQUENCE [LARGE SCALE GENOMIC DNA]</scope>
    <source>
        <strain evidence="1 2">FP101781</strain>
    </source>
</reference>
<accession>A0A4Y7TVG0</accession>
<dbReference type="AlphaFoldDB" id="A0A4Y7TVG0"/>
<dbReference type="EMBL" id="QPFP01000003">
    <property type="protein sequence ID" value="TEB38166.1"/>
    <property type="molecule type" value="Genomic_DNA"/>
</dbReference>
<dbReference type="Gene3D" id="3.80.10.10">
    <property type="entry name" value="Ribonuclease Inhibitor"/>
    <property type="match status" value="1"/>
</dbReference>
<dbReference type="InterPro" id="IPR032675">
    <property type="entry name" value="LRR_dom_sf"/>
</dbReference>
<evidence type="ECO:0008006" key="3">
    <source>
        <dbReference type="Google" id="ProtNLM"/>
    </source>
</evidence>
<dbReference type="SUPFAM" id="SSF52058">
    <property type="entry name" value="L domain-like"/>
    <property type="match status" value="1"/>
</dbReference>
<comment type="caution">
    <text evidence="1">The sequence shown here is derived from an EMBL/GenBank/DDBJ whole genome shotgun (WGS) entry which is preliminary data.</text>
</comment>
<protein>
    <recommendedName>
        <fullName evidence="3">RNI-like protein</fullName>
    </recommendedName>
</protein>
<keyword evidence="2" id="KW-1185">Reference proteome</keyword>
<proteinExistence type="predicted"/>